<dbReference type="GO" id="GO:0045780">
    <property type="term" value="P:positive regulation of bone resorption"/>
    <property type="evidence" value="ECO:0007669"/>
    <property type="project" value="TreeGrafter"/>
</dbReference>
<dbReference type="GO" id="GO:0005031">
    <property type="term" value="F:tumor necrosis factor receptor activity"/>
    <property type="evidence" value="ECO:0007669"/>
    <property type="project" value="TreeGrafter"/>
</dbReference>
<feature type="repeat" description="TNFR-Cys" evidence="1">
    <location>
        <begin position="8"/>
        <end position="43"/>
    </location>
</feature>
<dbReference type="Proteomes" id="UP000567872">
    <property type="component" value="Unassembled WGS sequence"/>
</dbReference>
<name>A0A7K9VJI6_ANSSE</name>
<dbReference type="GO" id="GO:0072674">
    <property type="term" value="P:multinuclear osteoclast differentiation"/>
    <property type="evidence" value="ECO:0007669"/>
    <property type="project" value="TreeGrafter"/>
</dbReference>
<dbReference type="PANTHER" id="PTHR47134">
    <property type="entry name" value="TUMOR NECROSIS FACTOR RECEPTOR SUPERFAMILY MEMBER 11A"/>
    <property type="match status" value="1"/>
</dbReference>
<evidence type="ECO:0000256" key="3">
    <source>
        <dbReference type="SAM" id="Phobius"/>
    </source>
</evidence>
<keyword evidence="3" id="KW-0472">Membrane</keyword>
<dbReference type="AlphaFoldDB" id="A0A7K9VJI6"/>
<dbReference type="InterPro" id="IPR041648">
    <property type="entry name" value="RANK_CRD_2"/>
</dbReference>
<dbReference type="PROSITE" id="PS00652">
    <property type="entry name" value="TNFR_NGFR_1"/>
    <property type="match status" value="1"/>
</dbReference>
<keyword evidence="6" id="KW-1185">Reference proteome</keyword>
<proteinExistence type="predicted"/>
<dbReference type="GO" id="GO:0001503">
    <property type="term" value="P:ossification"/>
    <property type="evidence" value="ECO:0007669"/>
    <property type="project" value="TreeGrafter"/>
</dbReference>
<feature type="transmembrane region" description="Helical" evidence="3">
    <location>
        <begin position="185"/>
        <end position="208"/>
    </location>
</feature>
<feature type="non-terminal residue" evidence="5">
    <location>
        <position position="619"/>
    </location>
</feature>
<dbReference type="InterPro" id="IPR034040">
    <property type="entry name" value="TNFRSF11A_N"/>
</dbReference>
<evidence type="ECO:0000256" key="1">
    <source>
        <dbReference type="PROSITE-ProRule" id="PRU00206"/>
    </source>
</evidence>
<dbReference type="Gene3D" id="2.10.50.10">
    <property type="entry name" value="Tumor Necrosis Factor Receptor, subunit A, domain 2"/>
    <property type="match status" value="2"/>
</dbReference>
<comment type="caution">
    <text evidence="1">Lacks conserved residue(s) required for the propagation of feature annotation.</text>
</comment>
<dbReference type="InterPro" id="IPR053075">
    <property type="entry name" value="TNFRSF11A"/>
</dbReference>
<evidence type="ECO:0000313" key="6">
    <source>
        <dbReference type="Proteomes" id="UP000567872"/>
    </source>
</evidence>
<feature type="domain" description="TNFR-Cys" evidence="4">
    <location>
        <begin position="8"/>
        <end position="43"/>
    </location>
</feature>
<feature type="compositionally biased region" description="Low complexity" evidence="2">
    <location>
        <begin position="496"/>
        <end position="509"/>
    </location>
</feature>
<feature type="disulfide bond" evidence="1">
    <location>
        <begin position="22"/>
        <end position="35"/>
    </location>
</feature>
<protein>
    <submittedName>
        <fullName evidence="5">TNR11 factor</fullName>
    </submittedName>
</protein>
<feature type="compositionally biased region" description="Basic and acidic residues" evidence="2">
    <location>
        <begin position="606"/>
        <end position="619"/>
    </location>
</feature>
<reference evidence="5 6" key="1">
    <citation type="submission" date="2019-09" db="EMBL/GenBank/DDBJ databases">
        <title>Bird 10,000 Genomes (B10K) Project - Family phase.</title>
        <authorList>
            <person name="Zhang G."/>
        </authorList>
    </citation>
    <scope>NUCLEOTIDE SEQUENCE [LARGE SCALE GENOMIC DNA]</scope>
    <source>
        <strain evidence="5">B10K-DU-001-57</strain>
        <tissue evidence="5">Muscle</tissue>
    </source>
</reference>
<dbReference type="SUPFAM" id="SSF57586">
    <property type="entry name" value="TNF receptor-like"/>
    <property type="match status" value="2"/>
</dbReference>
<dbReference type="GO" id="GO:0009897">
    <property type="term" value="C:external side of plasma membrane"/>
    <property type="evidence" value="ECO:0007669"/>
    <property type="project" value="TreeGrafter"/>
</dbReference>
<dbReference type="PANTHER" id="PTHR47134:SF1">
    <property type="entry name" value="TUMOR NECROSIS FACTOR RECEPTOR SUPERFAMILY MEMBER 11A"/>
    <property type="match status" value="1"/>
</dbReference>
<dbReference type="PRINTS" id="PR01974">
    <property type="entry name" value="TNFACTORR11A"/>
</dbReference>
<evidence type="ECO:0000313" key="5">
    <source>
        <dbReference type="EMBL" id="NXI72796.1"/>
    </source>
</evidence>
<organism evidence="5 6">
    <name type="scientific">Anseranas semipalmata</name>
    <name type="common">Magpie goose</name>
    <name type="synonym">Anas semipalmata</name>
    <dbReference type="NCBI Taxonomy" id="8851"/>
    <lineage>
        <taxon>Eukaryota</taxon>
        <taxon>Metazoa</taxon>
        <taxon>Chordata</taxon>
        <taxon>Craniata</taxon>
        <taxon>Vertebrata</taxon>
        <taxon>Euteleostomi</taxon>
        <taxon>Archelosauria</taxon>
        <taxon>Archosauria</taxon>
        <taxon>Dinosauria</taxon>
        <taxon>Saurischia</taxon>
        <taxon>Theropoda</taxon>
        <taxon>Coelurosauria</taxon>
        <taxon>Aves</taxon>
        <taxon>Neognathae</taxon>
        <taxon>Galloanserae</taxon>
        <taxon>Anseriformes</taxon>
        <taxon>Anseranatidae</taxon>
        <taxon>Anseranas</taxon>
    </lineage>
</organism>
<dbReference type="Pfam" id="PF00020">
    <property type="entry name" value="TNFR_c6"/>
    <property type="match status" value="2"/>
</dbReference>
<feature type="disulfide bond" evidence="1">
    <location>
        <begin position="25"/>
        <end position="43"/>
    </location>
</feature>
<dbReference type="InterPro" id="IPR022361">
    <property type="entry name" value="TNFR_11A"/>
</dbReference>
<dbReference type="GO" id="GO:0070555">
    <property type="term" value="P:response to interleukin-1"/>
    <property type="evidence" value="ECO:0007669"/>
    <property type="project" value="TreeGrafter"/>
</dbReference>
<sequence>LSLQSTLLCESEQHYEYSGRCCTKCEPGKYMSAKCTATSDSVCQPCGPNEYMDVWNEEDKCLLHKICDQGKALKEVNPGNSTFQRQCACTTGYHWNEDCDCCQRNTICAPGFGIGHPVQQDKDTKCMPCPRGYFSKVASSTDECKSWTNCTALGMAEIVPGTDKSDAVCAERKMPEQPEDGTNKILYVLIVILFFMALIGIVVFIVYYKNKGKKLTADLQNWANEVCSQIKGTKEPSRDVSVTVNITNAAVSQISEDVHLLGPAGCPAPGSSSCAAGRTTCRHSSPGTAPCNTRGNLQELSMVTETDDDHFPPVPTEDEYMDKDLNTADYLSLLSRPDSKTVSSFSEPVEIGENDSLNQCFSGIGSTEDVSVSQGSGSSSDADGAHAAMDKYLQKSCQHVHSCPKEIDNKDTDRFATNHDSEKICVRCGISYRGSPRKWSKPCCAAADSASTSPETGSYAQCTCGLNFFSAGQSTLASDHGMEDAFSDGTNMKYQNTNRSTSGTNSSTSDLPPASGNVTGNSNSTFISSGQVMNFKGDIIVVYLSQNSQEGATASGAASETVGSPVQEENPSRCETFAGNAQHYKEKCAELHAAGPTGSPSQPVQEEGRLGHSSEKVLN</sequence>
<keyword evidence="1" id="KW-1015">Disulfide bond</keyword>
<gene>
    <name evidence="5" type="primary">Tnfrsf11a</name>
    <name evidence="5" type="ORF">ANSSEM_R04708</name>
</gene>
<keyword evidence="3" id="KW-1133">Transmembrane helix</keyword>
<feature type="region of interest" description="Disordered" evidence="2">
    <location>
        <begin position="487"/>
        <end position="522"/>
    </location>
</feature>
<feature type="region of interest" description="Disordered" evidence="2">
    <location>
        <begin position="591"/>
        <end position="619"/>
    </location>
</feature>
<dbReference type="InterPro" id="IPR001368">
    <property type="entry name" value="TNFR/NGFR_Cys_rich_reg"/>
</dbReference>
<dbReference type="OrthoDB" id="9889060at2759"/>
<feature type="non-terminal residue" evidence="5">
    <location>
        <position position="1"/>
    </location>
</feature>
<evidence type="ECO:0000259" key="4">
    <source>
        <dbReference type="PROSITE" id="PS50050"/>
    </source>
</evidence>
<dbReference type="GO" id="GO:0019955">
    <property type="term" value="F:cytokine binding"/>
    <property type="evidence" value="ECO:0007669"/>
    <property type="project" value="TreeGrafter"/>
</dbReference>
<dbReference type="Pfam" id="PF18278">
    <property type="entry name" value="RANK_CRD_2"/>
    <property type="match status" value="1"/>
</dbReference>
<keyword evidence="3" id="KW-0812">Transmembrane</keyword>
<accession>A0A7K9VJI6</accession>
<dbReference type="PROSITE" id="PS50050">
    <property type="entry name" value="TNFR_NGFR_2"/>
    <property type="match status" value="1"/>
</dbReference>
<comment type="caution">
    <text evidence="5">The sequence shown here is derived from an EMBL/GenBank/DDBJ whole genome shotgun (WGS) entry which is preliminary data.</text>
</comment>
<dbReference type="SMART" id="SM00208">
    <property type="entry name" value="TNFR"/>
    <property type="match status" value="4"/>
</dbReference>
<dbReference type="CDD" id="cd13411">
    <property type="entry name" value="TNFRSF11A"/>
    <property type="match status" value="1"/>
</dbReference>
<dbReference type="EMBL" id="VXAA01006405">
    <property type="protein sequence ID" value="NXI72796.1"/>
    <property type="molecule type" value="Genomic_DNA"/>
</dbReference>
<evidence type="ECO:0000256" key="2">
    <source>
        <dbReference type="SAM" id="MobiDB-lite"/>
    </source>
</evidence>